<evidence type="ECO:0000313" key="1">
    <source>
        <dbReference type="EMBL" id="KAA1123769.1"/>
    </source>
</evidence>
<proteinExistence type="predicted"/>
<gene>
    <name evidence="1" type="ORF">PGTUg99_017660</name>
</gene>
<evidence type="ECO:0000313" key="2">
    <source>
        <dbReference type="Proteomes" id="UP000325313"/>
    </source>
</evidence>
<dbReference type="EMBL" id="VDEP01000206">
    <property type="protein sequence ID" value="KAA1123769.1"/>
    <property type="molecule type" value="Genomic_DNA"/>
</dbReference>
<dbReference type="AlphaFoldDB" id="A0A5B0REA9"/>
<protein>
    <submittedName>
        <fullName evidence="1">Uncharacterized protein</fullName>
    </submittedName>
</protein>
<name>A0A5B0REA9_PUCGR</name>
<comment type="caution">
    <text evidence="1">The sequence shown here is derived from an EMBL/GenBank/DDBJ whole genome shotgun (WGS) entry which is preliminary data.</text>
</comment>
<organism evidence="1 2">
    <name type="scientific">Puccinia graminis f. sp. tritici</name>
    <dbReference type="NCBI Taxonomy" id="56615"/>
    <lineage>
        <taxon>Eukaryota</taxon>
        <taxon>Fungi</taxon>
        <taxon>Dikarya</taxon>
        <taxon>Basidiomycota</taxon>
        <taxon>Pucciniomycotina</taxon>
        <taxon>Pucciniomycetes</taxon>
        <taxon>Pucciniales</taxon>
        <taxon>Pucciniaceae</taxon>
        <taxon>Puccinia</taxon>
    </lineage>
</organism>
<sequence>MSPKADSDNLSDPTREISLGGMQQRLSKVVLRDHVSLTKGPIVFSSMSAAAGLYYGYISPASSVLHVVANTLTCTLKKLEKPIETIEARRDLPPICLPFKVVVDPMSCGVDDDDDDAGAMSFSCIWLHISALLPPNPTRRLRVF</sequence>
<accession>A0A5B0REA9</accession>
<dbReference type="Proteomes" id="UP000325313">
    <property type="component" value="Unassembled WGS sequence"/>
</dbReference>
<reference evidence="1 2" key="1">
    <citation type="submission" date="2019-05" db="EMBL/GenBank/DDBJ databases">
        <title>Emergence of the Ug99 lineage of the wheat stem rust pathogen through somatic hybridization.</title>
        <authorList>
            <person name="Li F."/>
            <person name="Upadhyaya N.M."/>
            <person name="Sperschneider J."/>
            <person name="Matny O."/>
            <person name="Nguyen-Phuc H."/>
            <person name="Mago R."/>
            <person name="Raley C."/>
            <person name="Miller M.E."/>
            <person name="Silverstein K.A.T."/>
            <person name="Henningsen E."/>
            <person name="Hirsch C.D."/>
            <person name="Visser B."/>
            <person name="Pretorius Z.A."/>
            <person name="Steffenson B.J."/>
            <person name="Schwessinger B."/>
            <person name="Dodds P.N."/>
            <person name="Figueroa M."/>
        </authorList>
    </citation>
    <scope>NUCLEOTIDE SEQUENCE [LARGE SCALE GENOMIC DNA]</scope>
    <source>
        <strain evidence="1 2">Ug99</strain>
    </source>
</reference>